<dbReference type="InterPro" id="IPR014782">
    <property type="entry name" value="Peptidase_M1_dom"/>
</dbReference>
<dbReference type="GO" id="GO:0005737">
    <property type="term" value="C:cytoplasm"/>
    <property type="evidence" value="ECO:0007669"/>
    <property type="project" value="UniProtKB-SubCell"/>
</dbReference>
<dbReference type="InterPro" id="IPR034015">
    <property type="entry name" value="M1_LTA4H"/>
</dbReference>
<dbReference type="EC" id="3.4.11.2" evidence="4"/>
<keyword evidence="15" id="KW-0732">Signal</keyword>
<proteinExistence type="inferred from homology"/>
<keyword evidence="9" id="KW-0378">Hydrolase</keyword>
<gene>
    <name evidence="17" type="ORF">AAG747_20380</name>
</gene>
<dbReference type="SUPFAM" id="SSF63737">
    <property type="entry name" value="Leukotriene A4 hydrolase N-terminal domain"/>
    <property type="match status" value="1"/>
</dbReference>
<evidence type="ECO:0000256" key="12">
    <source>
        <dbReference type="PIRSR" id="PIRSR634015-1"/>
    </source>
</evidence>
<evidence type="ECO:0000256" key="11">
    <source>
        <dbReference type="ARBA" id="ARBA00023049"/>
    </source>
</evidence>
<evidence type="ECO:0000256" key="15">
    <source>
        <dbReference type="SAM" id="SignalP"/>
    </source>
</evidence>
<evidence type="ECO:0000256" key="2">
    <source>
        <dbReference type="ARBA" id="ARBA00004496"/>
    </source>
</evidence>
<dbReference type="InterPro" id="IPR038502">
    <property type="entry name" value="M1_LTA-4_hydro/amino_C_sf"/>
</dbReference>
<name>A0AAW9SCW5_9BACT</name>
<dbReference type="InterPro" id="IPR042097">
    <property type="entry name" value="Aminopeptidase_N-like_N_sf"/>
</dbReference>
<feature type="binding site" evidence="13">
    <location>
        <begin position="159"/>
        <end position="161"/>
    </location>
    <ligand>
        <name>a peptide</name>
        <dbReference type="ChEBI" id="CHEBI:60466"/>
    </ligand>
</feature>
<comment type="catalytic activity">
    <reaction evidence="1">
        <text>Release of an N-terminal amino acid, Xaa-|-Yaa- from a peptide, amide or arylamide. Xaa is preferably Ala, but may be most amino acids including Pro (slow action). When a terminal hydrophobic residue is followed by a prolyl residue, the two may be released as an intact Xaa-Pro dipeptide.</text>
        <dbReference type="EC" id="3.4.11.2"/>
    </reaction>
</comment>
<comment type="similarity">
    <text evidence="3">Belongs to the peptidase M1 family.</text>
</comment>
<evidence type="ECO:0000313" key="18">
    <source>
        <dbReference type="Proteomes" id="UP001403385"/>
    </source>
</evidence>
<evidence type="ECO:0000256" key="9">
    <source>
        <dbReference type="ARBA" id="ARBA00022801"/>
    </source>
</evidence>
<dbReference type="InterPro" id="IPR049980">
    <property type="entry name" value="LTA4H_cat"/>
</dbReference>
<dbReference type="GO" id="GO:0016285">
    <property type="term" value="F:alanyl aminopeptidase activity"/>
    <property type="evidence" value="ECO:0007669"/>
    <property type="project" value="UniProtKB-EC"/>
</dbReference>
<evidence type="ECO:0000256" key="4">
    <source>
        <dbReference type="ARBA" id="ARBA00012564"/>
    </source>
</evidence>
<dbReference type="CDD" id="cd09599">
    <property type="entry name" value="M1_LTA4H"/>
    <property type="match status" value="1"/>
</dbReference>
<dbReference type="Pfam" id="PF01433">
    <property type="entry name" value="Peptidase_M1"/>
    <property type="match status" value="1"/>
</dbReference>
<feature type="domain" description="Peptidase M1 leukotriene A4 hydrolase/aminopeptidase C-terminal" evidence="16">
    <location>
        <begin position="482"/>
        <end position="620"/>
    </location>
</feature>
<keyword evidence="18" id="KW-1185">Reference proteome</keyword>
<dbReference type="AlphaFoldDB" id="A0AAW9SCW5"/>
<reference evidence="17 18" key="1">
    <citation type="submission" date="2024-04" db="EMBL/GenBank/DDBJ databases">
        <title>Novel genus in family Flammeovirgaceae.</title>
        <authorList>
            <person name="Nguyen T.H."/>
            <person name="Vuong T.Q."/>
            <person name="Le H."/>
            <person name="Kim S.-G."/>
        </authorList>
    </citation>
    <scope>NUCLEOTIDE SEQUENCE [LARGE SCALE GENOMIC DNA]</scope>
    <source>
        <strain evidence="17 18">JCM 23209</strain>
    </source>
</reference>
<evidence type="ECO:0000256" key="8">
    <source>
        <dbReference type="ARBA" id="ARBA00022723"/>
    </source>
</evidence>
<evidence type="ECO:0000256" key="14">
    <source>
        <dbReference type="PIRSR" id="PIRSR634015-3"/>
    </source>
</evidence>
<comment type="cofactor">
    <cofactor evidence="14">
        <name>Zn(2+)</name>
        <dbReference type="ChEBI" id="CHEBI:29105"/>
    </cofactor>
    <text evidence="14">Binds 1 zinc ion per subunit.</text>
</comment>
<feature type="active site" description="Proton acceptor" evidence="12">
    <location>
        <position position="316"/>
    </location>
</feature>
<dbReference type="Gene3D" id="3.30.2010.30">
    <property type="match status" value="1"/>
</dbReference>
<keyword evidence="6" id="KW-0963">Cytoplasm</keyword>
<dbReference type="SUPFAM" id="SSF55486">
    <property type="entry name" value="Metalloproteases ('zincins'), catalytic domain"/>
    <property type="match status" value="1"/>
</dbReference>
<evidence type="ECO:0000313" key="17">
    <source>
        <dbReference type="EMBL" id="MEN7550288.1"/>
    </source>
</evidence>
<dbReference type="PANTHER" id="PTHR45726">
    <property type="entry name" value="LEUKOTRIENE A-4 HYDROLASE"/>
    <property type="match status" value="1"/>
</dbReference>
<evidence type="ECO:0000256" key="3">
    <source>
        <dbReference type="ARBA" id="ARBA00010136"/>
    </source>
</evidence>
<dbReference type="SMART" id="SM01263">
    <property type="entry name" value="Leuk-A4-hydro_C"/>
    <property type="match status" value="1"/>
</dbReference>
<keyword evidence="7" id="KW-0645">Protease</keyword>
<keyword evidence="10 14" id="KW-0862">Zinc</keyword>
<dbReference type="RefSeq" id="WP_346823069.1">
    <property type="nucleotide sequence ID" value="NZ_JBDKWZ010000013.1"/>
</dbReference>
<dbReference type="InterPro" id="IPR045357">
    <property type="entry name" value="Aminopeptidase_N-like_N"/>
</dbReference>
<evidence type="ECO:0000256" key="13">
    <source>
        <dbReference type="PIRSR" id="PIRSR634015-2"/>
    </source>
</evidence>
<dbReference type="PRINTS" id="PR00756">
    <property type="entry name" value="ALADIPTASE"/>
</dbReference>
<feature type="binding site" evidence="13">
    <location>
        <begin position="286"/>
        <end position="291"/>
    </location>
    <ligand>
        <name>a peptide</name>
        <dbReference type="ChEBI" id="CHEBI:60466"/>
    </ligand>
</feature>
<dbReference type="GO" id="GO:0008270">
    <property type="term" value="F:zinc ion binding"/>
    <property type="evidence" value="ECO:0007669"/>
    <property type="project" value="InterPro"/>
</dbReference>
<evidence type="ECO:0000259" key="16">
    <source>
        <dbReference type="SMART" id="SM01263"/>
    </source>
</evidence>
<dbReference type="InterPro" id="IPR016024">
    <property type="entry name" value="ARM-type_fold"/>
</dbReference>
<evidence type="ECO:0000256" key="5">
    <source>
        <dbReference type="ARBA" id="ARBA00015611"/>
    </source>
</evidence>
<dbReference type="InterPro" id="IPR027268">
    <property type="entry name" value="Peptidase_M4/M1_CTD_sf"/>
</dbReference>
<feature type="signal peptide" evidence="15">
    <location>
        <begin position="1"/>
        <end position="19"/>
    </location>
</feature>
<protein>
    <recommendedName>
        <fullName evidence="5">Aminopeptidase N</fullName>
        <ecNumber evidence="4">3.4.11.2</ecNumber>
    </recommendedName>
</protein>
<evidence type="ECO:0000256" key="1">
    <source>
        <dbReference type="ARBA" id="ARBA00000098"/>
    </source>
</evidence>
<dbReference type="EMBL" id="JBDKWZ010000013">
    <property type="protein sequence ID" value="MEN7550288.1"/>
    <property type="molecule type" value="Genomic_DNA"/>
</dbReference>
<dbReference type="Pfam" id="PF09127">
    <property type="entry name" value="Leuk-A4-hydro_C"/>
    <property type="match status" value="1"/>
</dbReference>
<feature type="chain" id="PRO_5043488646" description="Aminopeptidase N" evidence="15">
    <location>
        <begin position="20"/>
        <end position="625"/>
    </location>
</feature>
<sequence length="625" mass="71258">MKKLSLLACALGLMLFSCEQPKKKTMEEKHEPAVTVEDKHTFANPQEAVMKHLSLDIEVDFKQKTLSGTAKIDFENHGSERLFLDTRGLTIEKVMVGDRELNYTLHEEIPYLGSALEISIDTFTQSLVVHYHTSPEASALQWLSPSQTTGKKEPFLFTQSQAILARTWVPCQDSPGIRFTYDAKVKVPKGLMALMSAKNPKEISEEGVYEFNMGQPIPAYLLALSVGDLTFKAIGKRTGVYAEPADLEKAVYEFAEMEDMLIAAEKLYGPYQWEQYDVIVLPPSFPFGGMENPRLTFATPTILAGDRSLTSLIAHELAHSWSGNLVTNATWDDFWMNEGFTVYFENRIMEAIYGKDIADMLALISYQDLVHEMEEMNYSDDTKLKLSLSGRDPDEGMTAIAYDKGFYFLKLLEFTAGREKWDAFLNQYFESHAFQTITTEAFLKYLDKNLLQNLPDSTVESLRIEQWVYNSGLPENCPKIHSDKFEQVEKEVAKFNEGTTAGELQTKGWVYQQWVHFLRKMPGELNSEQMAALDKSFQFTKTGNNEVLFEWLMLVVKYEYSPAYPRLKSFLKTVGRRKFIKPIYEAMAKNEKLLPMAQQVYAQARSGYHFVAVSSIDPIVGYNQQ</sequence>
<accession>A0AAW9SCW5</accession>
<organism evidence="17 18">
    <name type="scientific">Rapidithrix thailandica</name>
    <dbReference type="NCBI Taxonomy" id="413964"/>
    <lineage>
        <taxon>Bacteria</taxon>
        <taxon>Pseudomonadati</taxon>
        <taxon>Bacteroidota</taxon>
        <taxon>Cytophagia</taxon>
        <taxon>Cytophagales</taxon>
        <taxon>Flammeovirgaceae</taxon>
        <taxon>Rapidithrix</taxon>
    </lineage>
</organism>
<keyword evidence="8 14" id="KW-0479">Metal-binding</keyword>
<evidence type="ECO:0000256" key="7">
    <source>
        <dbReference type="ARBA" id="ARBA00022670"/>
    </source>
</evidence>
<dbReference type="SUPFAM" id="SSF48371">
    <property type="entry name" value="ARM repeat"/>
    <property type="match status" value="1"/>
</dbReference>
<dbReference type="FunFam" id="3.30.2010.30:FF:000001">
    <property type="entry name" value="Leukotriene A(4) hydrolase"/>
    <property type="match status" value="1"/>
</dbReference>
<feature type="active site" description="Proton donor" evidence="12">
    <location>
        <position position="402"/>
    </location>
</feature>
<dbReference type="Gene3D" id="1.10.390.10">
    <property type="entry name" value="Neutral Protease Domain 2"/>
    <property type="match status" value="1"/>
</dbReference>
<dbReference type="PANTHER" id="PTHR45726:SF3">
    <property type="entry name" value="LEUKOTRIENE A-4 HYDROLASE"/>
    <property type="match status" value="1"/>
</dbReference>
<dbReference type="GO" id="GO:0006508">
    <property type="term" value="P:proteolysis"/>
    <property type="evidence" value="ECO:0007669"/>
    <property type="project" value="UniProtKB-KW"/>
</dbReference>
<dbReference type="Pfam" id="PF17900">
    <property type="entry name" value="Peptidase_M1_N"/>
    <property type="match status" value="1"/>
</dbReference>
<evidence type="ECO:0000256" key="6">
    <source>
        <dbReference type="ARBA" id="ARBA00022490"/>
    </source>
</evidence>
<feature type="binding site" evidence="13">
    <location>
        <begin position="576"/>
        <end position="578"/>
    </location>
    <ligand>
        <name>a peptide</name>
        <dbReference type="ChEBI" id="CHEBI:60466"/>
    </ligand>
</feature>
<dbReference type="Gene3D" id="1.25.40.320">
    <property type="entry name" value="Peptidase M1, leukotriene A4 hydrolase/aminopeptidase C-terminal domain"/>
    <property type="match status" value="1"/>
</dbReference>
<dbReference type="InterPro" id="IPR015211">
    <property type="entry name" value="Peptidase_M1_C"/>
</dbReference>
<feature type="binding site" evidence="14">
    <location>
        <position position="315"/>
    </location>
    <ligand>
        <name>Zn(2+)</name>
        <dbReference type="ChEBI" id="CHEBI:29105"/>
        <note>catalytic</note>
    </ligand>
</feature>
<comment type="subcellular location">
    <subcellularLocation>
        <location evidence="2">Cytoplasm</location>
    </subcellularLocation>
</comment>
<dbReference type="Proteomes" id="UP001403385">
    <property type="component" value="Unassembled WGS sequence"/>
</dbReference>
<dbReference type="Gene3D" id="2.60.40.1730">
    <property type="entry name" value="tricorn interacting facor f3 domain"/>
    <property type="match status" value="1"/>
</dbReference>
<feature type="binding site" evidence="14">
    <location>
        <position position="338"/>
    </location>
    <ligand>
        <name>Zn(2+)</name>
        <dbReference type="ChEBI" id="CHEBI:29105"/>
        <note>catalytic</note>
    </ligand>
</feature>
<feature type="binding site" evidence="14">
    <location>
        <position position="319"/>
    </location>
    <ligand>
        <name>Zn(2+)</name>
        <dbReference type="ChEBI" id="CHEBI:29105"/>
        <note>catalytic</note>
    </ligand>
</feature>
<dbReference type="PROSITE" id="PS51257">
    <property type="entry name" value="PROKAR_LIPOPROTEIN"/>
    <property type="match status" value="1"/>
</dbReference>
<dbReference type="GO" id="GO:0008237">
    <property type="term" value="F:metallopeptidase activity"/>
    <property type="evidence" value="ECO:0007669"/>
    <property type="project" value="UniProtKB-KW"/>
</dbReference>
<evidence type="ECO:0000256" key="10">
    <source>
        <dbReference type="ARBA" id="ARBA00022833"/>
    </source>
</evidence>
<dbReference type="InterPro" id="IPR001930">
    <property type="entry name" value="Peptidase_M1"/>
</dbReference>
<keyword evidence="11" id="KW-0482">Metalloprotease</keyword>
<comment type="caution">
    <text evidence="17">The sequence shown here is derived from an EMBL/GenBank/DDBJ whole genome shotgun (WGS) entry which is preliminary data.</text>
</comment>